<reference evidence="2 3" key="1">
    <citation type="submission" date="2014-10" db="EMBL/GenBank/DDBJ databases">
        <title>Draft genome of phytase producing Bacillus ginsengihumi strain M2.11.</title>
        <authorList>
            <person name="Toymentseva A."/>
            <person name="Boulygina E.A."/>
            <person name="Kazakov S.V."/>
            <person name="Kayumov I."/>
            <person name="Suleimanova A.D."/>
            <person name="Mardanova A.M."/>
            <person name="Maria S.N."/>
            <person name="Sergey M.Y."/>
            <person name="Sharipova M.R."/>
        </authorList>
    </citation>
    <scope>NUCLEOTIDE SEQUENCE [LARGE SCALE GENOMIC DNA]</scope>
    <source>
        <strain evidence="2 3">M2.11</strain>
    </source>
</reference>
<dbReference type="PANTHER" id="PTHR37829:SF3">
    <property type="entry name" value="PROTEIN JAYE-RELATED"/>
    <property type="match status" value="1"/>
</dbReference>
<gene>
    <name evidence="2" type="ORF">NG54_03450</name>
</gene>
<dbReference type="AlphaFoldDB" id="A0A0A6VDQ0"/>
<dbReference type="InterPro" id="IPR006949">
    <property type="entry name" value="Barrel_Baseplate_J-like"/>
</dbReference>
<dbReference type="EMBL" id="JRUN01000006">
    <property type="protein sequence ID" value="KHD86380.1"/>
    <property type="molecule type" value="Genomic_DNA"/>
</dbReference>
<name>A0A0A6VDQ0_9BACI</name>
<dbReference type="Pfam" id="PF04865">
    <property type="entry name" value="Baseplate_J"/>
    <property type="match status" value="1"/>
</dbReference>
<dbReference type="STRING" id="363870.NG54_03450"/>
<dbReference type="RefSeq" id="WP_035353219.1">
    <property type="nucleotide sequence ID" value="NZ_JRUN01000006.1"/>
</dbReference>
<dbReference type="Proteomes" id="UP000030588">
    <property type="component" value="Unassembled WGS sequence"/>
</dbReference>
<organism evidence="2 3">
    <name type="scientific">Heyndrickxia ginsengihumi</name>
    <dbReference type="NCBI Taxonomy" id="363870"/>
    <lineage>
        <taxon>Bacteria</taxon>
        <taxon>Bacillati</taxon>
        <taxon>Bacillota</taxon>
        <taxon>Bacilli</taxon>
        <taxon>Bacillales</taxon>
        <taxon>Bacillaceae</taxon>
        <taxon>Heyndrickxia</taxon>
    </lineage>
</organism>
<dbReference type="PANTHER" id="PTHR37829">
    <property type="entry name" value="PHAGE-LIKE ELEMENT PBSX PROTEIN XKDT"/>
    <property type="match status" value="1"/>
</dbReference>
<comment type="caution">
    <text evidence="2">The sequence shown here is derived from an EMBL/GenBank/DDBJ whole genome shotgun (WGS) entry which is preliminary data.</text>
</comment>
<feature type="domain" description="Baseplate protein J-like barrel" evidence="1">
    <location>
        <begin position="95"/>
        <end position="176"/>
    </location>
</feature>
<protein>
    <recommendedName>
        <fullName evidence="1">Baseplate protein J-like barrel domain-containing protein</fullName>
    </recommendedName>
</protein>
<accession>A0A0A6VDQ0</accession>
<dbReference type="InterPro" id="IPR052399">
    <property type="entry name" value="Phage_Baseplate_Assmbl_Protein"/>
</dbReference>
<sequence length="393" mass="42556">MGLDKNGFKRKTYDDLLDEMSDKAQELFGDKVNITPRSFIGLLIRIYAWFLSNIWDMIENVYNSRFIKKAEGVQLDYHGSNRTLPREPATYAYTTLEFKGVPGYLIETERQFATPSDIYFMLIEDVTLDANGNGSGDAVSVERGSTCNVAANTITEQAEPVEEIYTVNNPVPATGGADEETDDNYKKRQLQANEGGGKGTANAIISALLNVPSVQSATAVFNKTMETDADGNPPKSVHAYVLGGTKEDIAAALFDSVSGTSETVGQQEVTVTDISGYEHIVRFDYAEEVQIYVRLTIQTNSKFEVDGVTQLKDSIIGKIGGTDSAGVIQNGLDMGKPVIISQLYNAVYQVAGLDDVTIEIGTDPGALGTANVSVAQRQVAQTSVDIIEVIQNA</sequence>
<dbReference type="OrthoDB" id="7904838at2"/>
<evidence type="ECO:0000313" key="2">
    <source>
        <dbReference type="EMBL" id="KHD86380.1"/>
    </source>
</evidence>
<proteinExistence type="predicted"/>
<evidence type="ECO:0000313" key="3">
    <source>
        <dbReference type="Proteomes" id="UP000030588"/>
    </source>
</evidence>
<evidence type="ECO:0000259" key="1">
    <source>
        <dbReference type="Pfam" id="PF04865"/>
    </source>
</evidence>